<comment type="caution">
    <text evidence="1">The sequence shown here is derived from an EMBL/GenBank/DDBJ whole genome shotgun (WGS) entry which is preliminary data.</text>
</comment>
<proteinExistence type="predicted"/>
<reference evidence="1 2" key="1">
    <citation type="submission" date="2023-05" db="EMBL/GenBank/DDBJ databases">
        <title>Actinoplanes sp. NEAU-A12 genome sequencing.</title>
        <authorList>
            <person name="Wang Z.-S."/>
        </authorList>
    </citation>
    <scope>NUCLEOTIDE SEQUENCE [LARGE SCALE GENOMIC DNA]</scope>
    <source>
        <strain evidence="1 2">NEAU-A12</strain>
    </source>
</reference>
<gene>
    <name evidence="1" type="ORF">QLQ12_00020</name>
</gene>
<dbReference type="Proteomes" id="UP001241758">
    <property type="component" value="Unassembled WGS sequence"/>
</dbReference>
<evidence type="ECO:0000313" key="2">
    <source>
        <dbReference type="Proteomes" id="UP001241758"/>
    </source>
</evidence>
<organism evidence="1 2">
    <name type="scientific">Actinoplanes sandaracinus</name>
    <dbReference type="NCBI Taxonomy" id="3045177"/>
    <lineage>
        <taxon>Bacteria</taxon>
        <taxon>Bacillati</taxon>
        <taxon>Actinomycetota</taxon>
        <taxon>Actinomycetes</taxon>
        <taxon>Micromonosporales</taxon>
        <taxon>Micromonosporaceae</taxon>
        <taxon>Actinoplanes</taxon>
    </lineage>
</organism>
<evidence type="ECO:0000313" key="1">
    <source>
        <dbReference type="EMBL" id="MDI6096992.1"/>
    </source>
</evidence>
<dbReference type="RefSeq" id="WP_282756120.1">
    <property type="nucleotide sequence ID" value="NZ_JASCTH010000001.1"/>
</dbReference>
<sequence>MTRSPQHHSGPHQPRTQIALAVITGVLTGAIRALTDRLLTYLSTGS</sequence>
<keyword evidence="2" id="KW-1185">Reference proteome</keyword>
<accession>A0ABT6WB99</accession>
<name>A0ABT6WB99_9ACTN</name>
<dbReference type="EMBL" id="JASCTH010000001">
    <property type="protein sequence ID" value="MDI6096992.1"/>
    <property type="molecule type" value="Genomic_DNA"/>
</dbReference>
<protein>
    <submittedName>
        <fullName evidence="1">Uncharacterized protein</fullName>
    </submittedName>
</protein>